<dbReference type="RefSeq" id="WP_285451705.1">
    <property type="nucleotide sequence ID" value="NZ_CP127173.1"/>
</dbReference>
<dbReference type="Proteomes" id="UP001227101">
    <property type="component" value="Chromosome"/>
</dbReference>
<dbReference type="EC" id="1.14.11.-" evidence="2"/>
<feature type="domain" description="Prolyl 4-hydroxylase alpha subunit Fe(2+) 2OG dioxygenase" evidence="1">
    <location>
        <begin position="125"/>
        <end position="211"/>
    </location>
</feature>
<protein>
    <submittedName>
        <fullName evidence="2">2OG-Fe(II) oxygenase</fullName>
        <ecNumber evidence="2">1.14.11.-</ecNumber>
    </submittedName>
</protein>
<evidence type="ECO:0000259" key="1">
    <source>
        <dbReference type="Pfam" id="PF13640"/>
    </source>
</evidence>
<name>A0ABY8XH47_9PSEU</name>
<dbReference type="SUPFAM" id="SSF51197">
    <property type="entry name" value="Clavaminate synthase-like"/>
    <property type="match status" value="1"/>
</dbReference>
<evidence type="ECO:0000313" key="2">
    <source>
        <dbReference type="EMBL" id="WIV54931.1"/>
    </source>
</evidence>
<accession>A0ABY8XH47</accession>
<dbReference type="GO" id="GO:0016491">
    <property type="term" value="F:oxidoreductase activity"/>
    <property type="evidence" value="ECO:0007669"/>
    <property type="project" value="UniProtKB-KW"/>
</dbReference>
<dbReference type="InterPro" id="IPR044862">
    <property type="entry name" value="Pro_4_hyd_alph_FE2OG_OXY"/>
</dbReference>
<dbReference type="EMBL" id="CP127173">
    <property type="protein sequence ID" value="WIV54931.1"/>
    <property type="molecule type" value="Genomic_DNA"/>
</dbReference>
<reference evidence="2 3" key="1">
    <citation type="submission" date="2023-06" db="EMBL/GenBank/DDBJ databases">
        <authorList>
            <person name="Oyuntsetseg B."/>
            <person name="Kim S.B."/>
        </authorList>
    </citation>
    <scope>NUCLEOTIDE SEQUENCE [LARGE SCALE GENOMIC DNA]</scope>
    <source>
        <strain evidence="2 3">2-2</strain>
    </source>
</reference>
<keyword evidence="3" id="KW-1185">Reference proteome</keyword>
<sequence length="234" mass="26278">MTATIDQGLFASWTPPRDLPFHWHIYDVGSALPEGWTDALLDVARQQAAQRSFRPTMTTARETADAVIPLESVDGEVLVEQAPWVNELYAGWFRQLGERLIDEPLELTSTANRALSLNVQRGITMRYPCHVDSNPMEGLLYLTDCTEETGGGLVVSRNRHARDVTEVDEDAAVIYPRAGQLFFFDARFHPHYVQPLRTDDALRAVVTMNYYTRSIPEAVRPAGLDEQLFGAGTR</sequence>
<keyword evidence="2" id="KW-0560">Oxidoreductase</keyword>
<proteinExistence type="predicted"/>
<gene>
    <name evidence="2" type="ORF">QP939_39830</name>
</gene>
<dbReference type="Pfam" id="PF13640">
    <property type="entry name" value="2OG-FeII_Oxy_3"/>
    <property type="match status" value="1"/>
</dbReference>
<organism evidence="2 3">
    <name type="scientific">Amycolatopsis nalaikhensis</name>
    <dbReference type="NCBI Taxonomy" id="715472"/>
    <lineage>
        <taxon>Bacteria</taxon>
        <taxon>Bacillati</taxon>
        <taxon>Actinomycetota</taxon>
        <taxon>Actinomycetes</taxon>
        <taxon>Pseudonocardiales</taxon>
        <taxon>Pseudonocardiaceae</taxon>
        <taxon>Amycolatopsis</taxon>
    </lineage>
</organism>
<evidence type="ECO:0000313" key="3">
    <source>
        <dbReference type="Proteomes" id="UP001227101"/>
    </source>
</evidence>
<dbReference type="Gene3D" id="2.60.120.620">
    <property type="entry name" value="q2cbj1_9rhob like domain"/>
    <property type="match status" value="1"/>
</dbReference>